<protein>
    <submittedName>
        <fullName evidence="1">Uncharacterized protein</fullName>
    </submittedName>
</protein>
<organism evidence="1 2">
    <name type="scientific">Trichomonas vaginalis (strain ATCC PRA-98 / G3)</name>
    <dbReference type="NCBI Taxonomy" id="412133"/>
    <lineage>
        <taxon>Eukaryota</taxon>
        <taxon>Metamonada</taxon>
        <taxon>Parabasalia</taxon>
        <taxon>Trichomonadida</taxon>
        <taxon>Trichomonadidae</taxon>
        <taxon>Trichomonas</taxon>
    </lineage>
</organism>
<dbReference type="VEuPathDB" id="TrichDB:TVAGG3_0738190"/>
<evidence type="ECO:0000313" key="1">
    <source>
        <dbReference type="EMBL" id="EAX69007.1"/>
    </source>
</evidence>
<reference evidence="1" key="1">
    <citation type="submission" date="2006-10" db="EMBL/GenBank/DDBJ databases">
        <authorList>
            <person name="Amadeo P."/>
            <person name="Zhao Q."/>
            <person name="Wortman J."/>
            <person name="Fraser-Liggett C."/>
            <person name="Carlton J."/>
        </authorList>
    </citation>
    <scope>NUCLEOTIDE SEQUENCE</scope>
    <source>
        <strain evidence="1">G3</strain>
    </source>
</reference>
<keyword evidence="2" id="KW-1185">Reference proteome</keyword>
<name>A2HNL0_TRIV3</name>
<dbReference type="InParanoid" id="A2HNL0"/>
<dbReference type="VEuPathDB" id="TrichDB:TVAG_574210"/>
<sequence>MFCHDLFVYAWSRLLRICFVKAYEGGVEDVIPSKNLRESKSTHLGPLEREYWKNKNKPERIRKFF</sequence>
<evidence type="ECO:0000313" key="2">
    <source>
        <dbReference type="Proteomes" id="UP000001542"/>
    </source>
</evidence>
<dbReference type="AlphaFoldDB" id="A2HNL0"/>
<dbReference type="Proteomes" id="UP000001542">
    <property type="component" value="Unassembled WGS sequence"/>
</dbReference>
<reference evidence="1" key="2">
    <citation type="journal article" date="2007" name="Science">
        <title>Draft genome sequence of the sexually transmitted pathogen Trichomonas vaginalis.</title>
        <authorList>
            <person name="Carlton J.M."/>
            <person name="Hirt R.P."/>
            <person name="Silva J.C."/>
            <person name="Delcher A.L."/>
            <person name="Schatz M."/>
            <person name="Zhao Q."/>
            <person name="Wortman J.R."/>
            <person name="Bidwell S.L."/>
            <person name="Alsmark U.C.M."/>
            <person name="Besteiro S."/>
            <person name="Sicheritz-Ponten T."/>
            <person name="Noel C.J."/>
            <person name="Dacks J.B."/>
            <person name="Foster P.G."/>
            <person name="Simillion C."/>
            <person name="Van de Peer Y."/>
            <person name="Miranda-Saavedra D."/>
            <person name="Barton G.J."/>
            <person name="Westrop G.D."/>
            <person name="Mueller S."/>
            <person name="Dessi D."/>
            <person name="Fiori P.L."/>
            <person name="Ren Q."/>
            <person name="Paulsen I."/>
            <person name="Zhang H."/>
            <person name="Bastida-Corcuera F.D."/>
            <person name="Simoes-Barbosa A."/>
            <person name="Brown M.T."/>
            <person name="Hayes R.D."/>
            <person name="Mukherjee M."/>
            <person name="Okumura C.Y."/>
            <person name="Schneider R."/>
            <person name="Smith A.J."/>
            <person name="Vanacova S."/>
            <person name="Villalvazo M."/>
            <person name="Haas B.J."/>
            <person name="Pertea M."/>
            <person name="Feldblyum T.V."/>
            <person name="Utterback T.R."/>
            <person name="Shu C.L."/>
            <person name="Osoegawa K."/>
            <person name="de Jong P.J."/>
            <person name="Hrdy I."/>
            <person name="Horvathova L."/>
            <person name="Zubacova Z."/>
            <person name="Dolezal P."/>
            <person name="Malik S.B."/>
            <person name="Logsdon J.M. Jr."/>
            <person name="Henze K."/>
            <person name="Gupta A."/>
            <person name="Wang C.C."/>
            <person name="Dunne R.L."/>
            <person name="Upcroft J.A."/>
            <person name="Upcroft P."/>
            <person name="White O."/>
            <person name="Salzberg S.L."/>
            <person name="Tang P."/>
            <person name="Chiu C.-H."/>
            <person name="Lee Y.-S."/>
            <person name="Embley T.M."/>
            <person name="Coombs G.H."/>
            <person name="Mottram J.C."/>
            <person name="Tachezy J."/>
            <person name="Fraser-Liggett C.M."/>
            <person name="Johnson P.J."/>
        </authorList>
    </citation>
    <scope>NUCLEOTIDE SEQUENCE [LARGE SCALE GENOMIC DNA]</scope>
    <source>
        <strain evidence="1">G3</strain>
    </source>
</reference>
<gene>
    <name evidence="1" type="ORF">TVAG_574210</name>
</gene>
<dbReference type="EMBL" id="DS139523">
    <property type="protein sequence ID" value="EAX69007.1"/>
    <property type="molecule type" value="Genomic_DNA"/>
</dbReference>
<accession>A2HNL0</accession>
<proteinExistence type="predicted"/>